<organism evidence="1 2">
    <name type="scientific">Ambrosiozyma monospora</name>
    <name type="common">Yeast</name>
    <name type="synonym">Endomycopsis monosporus</name>
    <dbReference type="NCBI Taxonomy" id="43982"/>
    <lineage>
        <taxon>Eukaryota</taxon>
        <taxon>Fungi</taxon>
        <taxon>Dikarya</taxon>
        <taxon>Ascomycota</taxon>
        <taxon>Saccharomycotina</taxon>
        <taxon>Pichiomycetes</taxon>
        <taxon>Pichiales</taxon>
        <taxon>Pichiaceae</taxon>
        <taxon>Ambrosiozyma</taxon>
    </lineage>
</organism>
<accession>A0ACB5T1I1</accession>
<proteinExistence type="predicted"/>
<dbReference type="Proteomes" id="UP001165064">
    <property type="component" value="Unassembled WGS sequence"/>
</dbReference>
<comment type="caution">
    <text evidence="1">The sequence shown here is derived from an EMBL/GenBank/DDBJ whole genome shotgun (WGS) entry which is preliminary data.</text>
</comment>
<gene>
    <name evidence="1" type="ORF">Amon02_000383900</name>
</gene>
<protein>
    <submittedName>
        <fullName evidence="1">Unnamed protein product</fullName>
    </submittedName>
</protein>
<keyword evidence="2" id="KW-1185">Reference proteome</keyword>
<evidence type="ECO:0000313" key="2">
    <source>
        <dbReference type="Proteomes" id="UP001165064"/>
    </source>
</evidence>
<reference evidence="1" key="1">
    <citation type="submission" date="2023-04" db="EMBL/GenBank/DDBJ databases">
        <title>Ambrosiozyma monospora NBRC 10751.</title>
        <authorList>
            <person name="Ichikawa N."/>
            <person name="Sato H."/>
            <person name="Tonouchi N."/>
        </authorList>
    </citation>
    <scope>NUCLEOTIDE SEQUENCE</scope>
    <source>
        <strain evidence="1">NBRC 10751</strain>
    </source>
</reference>
<evidence type="ECO:0000313" key="1">
    <source>
        <dbReference type="EMBL" id="GME79239.1"/>
    </source>
</evidence>
<name>A0ACB5T1I1_AMBMO</name>
<dbReference type="EMBL" id="BSXS01002502">
    <property type="protein sequence ID" value="GME79239.1"/>
    <property type="molecule type" value="Genomic_DNA"/>
</dbReference>
<sequence>MTCFMLGLTSEVIGYLGRIESHYHMLSLNPFVIQLVCITIAPCFLLAGVYYLLAQLTVVMGNKFSKLKPMQYSLIFIVCDLVAIVIQAVGGAIAATASAVYDSTRPGANIMVVGLAFQVAAMSLFQYFWYDFLYHCYREYKVNNGSGFNPDYQHVRDGKYFIHFLVAICVAVLLVFIRSIYRLIELIEGFTGTLASVEIYFMLLEALMIVLAVTILTVAYPGFVYGIKTDIVVKKGISFSKKKPQQPDLEKAAANEKLRVESDSNYSGRTAFDDDDQAFSGTRAPPRTFL</sequence>